<feature type="domain" description="FAD-binding" evidence="10">
    <location>
        <begin position="168"/>
        <end position="407"/>
    </location>
</feature>
<keyword evidence="12" id="KW-1185">Reference proteome</keyword>
<dbReference type="PANTHER" id="PTHR47356:SF2">
    <property type="entry name" value="FAD-BINDING DOMAIN-CONTAINING PROTEIN-RELATED"/>
    <property type="match status" value="1"/>
</dbReference>
<dbReference type="GO" id="GO:0071949">
    <property type="term" value="F:FAD binding"/>
    <property type="evidence" value="ECO:0007669"/>
    <property type="project" value="InterPro"/>
</dbReference>
<dbReference type="Proteomes" id="UP000019376">
    <property type="component" value="Unassembled WGS sequence"/>
</dbReference>
<dbReference type="InterPro" id="IPR036188">
    <property type="entry name" value="FAD/NAD-bd_sf"/>
</dbReference>
<keyword evidence="8 9" id="KW-0472">Membrane</keyword>
<name>S7ZX47_PENO1</name>
<organism evidence="11 12">
    <name type="scientific">Penicillium oxalicum (strain 114-2 / CGMCC 5302)</name>
    <name type="common">Penicillium decumbens</name>
    <dbReference type="NCBI Taxonomy" id="933388"/>
    <lineage>
        <taxon>Eukaryota</taxon>
        <taxon>Fungi</taxon>
        <taxon>Dikarya</taxon>
        <taxon>Ascomycota</taxon>
        <taxon>Pezizomycotina</taxon>
        <taxon>Eurotiomycetes</taxon>
        <taxon>Eurotiomycetidae</taxon>
        <taxon>Eurotiales</taxon>
        <taxon>Aspergillaceae</taxon>
        <taxon>Penicillium</taxon>
    </lineage>
</organism>
<dbReference type="EMBL" id="KB644415">
    <property type="protein sequence ID" value="EPS35034.1"/>
    <property type="molecule type" value="Genomic_DNA"/>
</dbReference>
<dbReference type="GO" id="GO:0016020">
    <property type="term" value="C:membrane"/>
    <property type="evidence" value="ECO:0007669"/>
    <property type="project" value="UniProtKB-SubCell"/>
</dbReference>
<evidence type="ECO:0000256" key="1">
    <source>
        <dbReference type="ARBA" id="ARBA00004370"/>
    </source>
</evidence>
<dbReference type="eggNOG" id="KOG2614">
    <property type="taxonomic scope" value="Eukaryota"/>
</dbReference>
<evidence type="ECO:0000256" key="2">
    <source>
        <dbReference type="ARBA" id="ARBA00007992"/>
    </source>
</evidence>
<gene>
    <name evidence="11" type="ORF">PDE_09999</name>
</gene>
<evidence type="ECO:0000256" key="4">
    <source>
        <dbReference type="ARBA" id="ARBA00022692"/>
    </source>
</evidence>
<keyword evidence="3" id="KW-0285">Flavoprotein</keyword>
<dbReference type="SUPFAM" id="SSF51905">
    <property type="entry name" value="FAD/NAD(P)-binding domain"/>
    <property type="match status" value="1"/>
</dbReference>
<evidence type="ECO:0000313" key="11">
    <source>
        <dbReference type="EMBL" id="EPS35034.1"/>
    </source>
</evidence>
<dbReference type="AlphaFoldDB" id="S7ZX47"/>
<evidence type="ECO:0000259" key="10">
    <source>
        <dbReference type="Pfam" id="PF01494"/>
    </source>
</evidence>
<comment type="similarity">
    <text evidence="2">Belongs to the paxM FAD-dependent monooxygenase family.</text>
</comment>
<reference evidence="11 12" key="1">
    <citation type="journal article" date="2013" name="PLoS ONE">
        <title>Genomic and secretomic analyses reveal unique features of the lignocellulolytic enzyme system of Penicillium decumbens.</title>
        <authorList>
            <person name="Liu G."/>
            <person name="Zhang L."/>
            <person name="Wei X."/>
            <person name="Zou G."/>
            <person name="Qin Y."/>
            <person name="Ma L."/>
            <person name="Li J."/>
            <person name="Zheng H."/>
            <person name="Wang S."/>
            <person name="Wang C."/>
            <person name="Xun L."/>
            <person name="Zhao G.-P."/>
            <person name="Zhou Z."/>
            <person name="Qu Y."/>
        </authorList>
    </citation>
    <scope>NUCLEOTIDE SEQUENCE [LARGE SCALE GENOMIC DNA]</scope>
    <source>
        <strain evidence="12">114-2 / CGMCC 5302</strain>
    </source>
</reference>
<dbReference type="InterPro" id="IPR002938">
    <property type="entry name" value="FAD-bd"/>
</dbReference>
<dbReference type="PRINTS" id="PR00420">
    <property type="entry name" value="RNGMNOXGNASE"/>
</dbReference>
<protein>
    <recommendedName>
        <fullName evidence="10">FAD-binding domain-containing protein</fullName>
    </recommendedName>
</protein>
<dbReference type="STRING" id="933388.S7ZX47"/>
<evidence type="ECO:0000256" key="3">
    <source>
        <dbReference type="ARBA" id="ARBA00022630"/>
    </source>
</evidence>
<keyword evidence="5" id="KW-0274">FAD</keyword>
<evidence type="ECO:0000256" key="7">
    <source>
        <dbReference type="ARBA" id="ARBA00023002"/>
    </source>
</evidence>
<dbReference type="Gene3D" id="3.50.50.60">
    <property type="entry name" value="FAD/NAD(P)-binding domain"/>
    <property type="match status" value="1"/>
</dbReference>
<sequence>MTEKSASDELHIIIIGGSIAGLTLAHALTALNTSLLQDNTQTHRAKIRFTVLEKRTSLTPQEGASIGILPHGGRILDQLGLFECVEKEIAPLHTAHLRFPDTNRFVLTNDSPRVIGESFGFPFAFLERRTLLCILADRLGLGQRGKVTKDGGEGSQVLCDKEVARVELIADSGGKREGVLVRTKDGEDYKGDLVVGCDGVHSIVRREMWRISAEDGEIMEPVGRDGLTAEYGCVFGISSAVPGFPPGEHVASLNDKRSFLTFPGNHDRTFWFLIWKLDRLYSDGDMPRFATTDVASVVEKYANDIIWGEVAFRDLWTRRTRHNMTVLEENVFENWHHKRIVCIGDSIHKIAPNTGQGANCAIEDAAGLANLLHEFLIASPSSKPSTEQLDNRLRRYTAERKARMHKIHKVARLVVRLQARDTFFLRFFARYVLPYAGKIQARGASQAIKGAARLNFIPIPTRAANGWTENTTGSGKEIWGVILGLMFVLGLIWTRRG</sequence>
<proteinExistence type="inferred from homology"/>
<accession>S7ZX47</accession>
<dbReference type="Pfam" id="PF01494">
    <property type="entry name" value="FAD_binding_3"/>
    <property type="match status" value="1"/>
</dbReference>
<feature type="transmembrane region" description="Helical" evidence="9">
    <location>
        <begin position="12"/>
        <end position="31"/>
    </location>
</feature>
<keyword evidence="6 9" id="KW-1133">Transmembrane helix</keyword>
<dbReference type="PANTHER" id="PTHR47356">
    <property type="entry name" value="FAD-DEPENDENT MONOOXYGENASE ASQG-RELATED"/>
    <property type="match status" value="1"/>
</dbReference>
<feature type="transmembrane region" description="Helical" evidence="9">
    <location>
        <begin position="478"/>
        <end position="494"/>
    </location>
</feature>
<comment type="subcellular location">
    <subcellularLocation>
        <location evidence="1">Membrane</location>
    </subcellularLocation>
</comment>
<evidence type="ECO:0000313" key="12">
    <source>
        <dbReference type="Proteomes" id="UP000019376"/>
    </source>
</evidence>
<dbReference type="HOGENOM" id="CLU_009665_12_2_1"/>
<evidence type="ECO:0000256" key="6">
    <source>
        <dbReference type="ARBA" id="ARBA00022989"/>
    </source>
</evidence>
<evidence type="ECO:0000256" key="8">
    <source>
        <dbReference type="ARBA" id="ARBA00023136"/>
    </source>
</evidence>
<keyword evidence="4 9" id="KW-0812">Transmembrane</keyword>
<dbReference type="GO" id="GO:0004497">
    <property type="term" value="F:monooxygenase activity"/>
    <property type="evidence" value="ECO:0007669"/>
    <property type="project" value="InterPro"/>
</dbReference>
<dbReference type="InterPro" id="IPR050562">
    <property type="entry name" value="FAD_mOase_fung"/>
</dbReference>
<evidence type="ECO:0000256" key="9">
    <source>
        <dbReference type="SAM" id="Phobius"/>
    </source>
</evidence>
<dbReference type="PhylomeDB" id="S7ZX47"/>
<dbReference type="OrthoDB" id="10029326at2759"/>
<evidence type="ECO:0000256" key="5">
    <source>
        <dbReference type="ARBA" id="ARBA00022827"/>
    </source>
</evidence>
<keyword evidence="7" id="KW-0560">Oxidoreductase</keyword>